<name>A0A8F1MC88_9BACT</name>
<sequence length="22" mass="2351">MTGVPHHGTLVSSVVKDAVPRY</sequence>
<protein>
    <submittedName>
        <fullName evidence="1">Uncharacterized protein</fullName>
    </submittedName>
</protein>
<dbReference type="Proteomes" id="UP000679129">
    <property type="component" value="Chromosome"/>
</dbReference>
<gene>
    <name evidence="1" type="ORF">KOY48_01165</name>
</gene>
<organism evidence="1 2">
    <name type="scientific">Candidatus Minimicrobia naudis</name>
    <dbReference type="NCBI Taxonomy" id="2841263"/>
    <lineage>
        <taxon>Bacteria</taxon>
        <taxon>Candidatus Saccharimonadota</taxon>
        <taxon>Candidatus Saccharimonadota incertae sedis</taxon>
        <taxon>Candidatus Minimicrobia</taxon>
    </lineage>
</organism>
<dbReference type="KEGG" id="mnd:KOY48_01165"/>
<evidence type="ECO:0000313" key="1">
    <source>
        <dbReference type="EMBL" id="QWQ32745.1"/>
    </source>
</evidence>
<keyword evidence="2" id="KW-1185">Reference proteome</keyword>
<proteinExistence type="predicted"/>
<reference evidence="1" key="1">
    <citation type="submission" date="2021-06" db="EMBL/GenBank/DDBJ databases">
        <title>An adapted protocol for Saccharibacteria cultivation: two new species join this phylum of Candidate Phyla Radiations.</title>
        <authorList>
            <person name="Ibrahim A."/>
            <person name="Maatouk M."/>
            <person name="Zgheib R."/>
            <person name="Haddad G."/>
            <person name="Bou Khalil J."/>
            <person name="Raoult D."/>
            <person name="Bittar F."/>
        </authorList>
    </citation>
    <scope>NUCLEOTIDE SEQUENCE</scope>
    <source>
        <strain evidence="1">IHU1</strain>
    </source>
</reference>
<accession>A0A8F1MC88</accession>
<evidence type="ECO:0000313" key="2">
    <source>
        <dbReference type="Proteomes" id="UP000679129"/>
    </source>
</evidence>
<dbReference type="AlphaFoldDB" id="A0A8F1MC88"/>
<dbReference type="EMBL" id="CP076460">
    <property type="protein sequence ID" value="QWQ32745.1"/>
    <property type="molecule type" value="Genomic_DNA"/>
</dbReference>